<reference evidence="2" key="1">
    <citation type="journal article" date="2014" name="Gene">
        <title>Genome-guided analysis of transformation efficiency and carbon dioxide assimilation by Moorella thermoacetica Y72.</title>
        <authorList>
            <person name="Tsukahara K."/>
            <person name="Kita A."/>
            <person name="Nakashimada Y."/>
            <person name="Hoshino T."/>
            <person name="Murakami K."/>
        </authorList>
    </citation>
    <scope>NUCLEOTIDE SEQUENCE [LARGE SCALE GENOMIC DNA]</scope>
    <source>
        <strain evidence="2">Y72</strain>
    </source>
</reference>
<keyword evidence="2" id="KW-0687">Ribonucleoprotein</keyword>
<dbReference type="Pfam" id="PF01248">
    <property type="entry name" value="Ribosomal_L7Ae"/>
    <property type="match status" value="1"/>
</dbReference>
<keyword evidence="2" id="KW-0689">Ribosomal protein</keyword>
<dbReference type="SUPFAM" id="SSF55315">
    <property type="entry name" value="L30e-like"/>
    <property type="match status" value="1"/>
</dbReference>
<dbReference type="GeneID" id="45618502"/>
<accession>A0A0S6UE68</accession>
<name>A0A0S6UE68_NEOTH</name>
<organism evidence="2">
    <name type="scientific">Moorella thermoacetica Y72</name>
    <dbReference type="NCBI Taxonomy" id="1325331"/>
    <lineage>
        <taxon>Bacteria</taxon>
        <taxon>Bacillati</taxon>
        <taxon>Bacillota</taxon>
        <taxon>Clostridia</taxon>
        <taxon>Neomoorellales</taxon>
        <taxon>Neomoorellaceae</taxon>
        <taxon>Neomoorella</taxon>
    </lineage>
</organism>
<dbReference type="EMBL" id="DF238840">
    <property type="protein sequence ID" value="GAF25702.1"/>
    <property type="molecule type" value="Genomic_DNA"/>
</dbReference>
<proteinExistence type="predicted"/>
<feature type="domain" description="Ribosomal protein eL8/eL30/eS12/Gadd45" evidence="1">
    <location>
        <begin position="7"/>
        <end position="82"/>
    </location>
</feature>
<dbReference type="Gene3D" id="3.30.1330.30">
    <property type="match status" value="1"/>
</dbReference>
<sequence>MPYERLRTAKKRAVGTKQVTKAVSQGKARVVFIARDAESHVTEPLWQLCRERGIEVIEVDSMKELGRACSIEVGSASAAILEE</sequence>
<dbReference type="Proteomes" id="UP000063718">
    <property type="component" value="Unassembled WGS sequence"/>
</dbReference>
<dbReference type="PRINTS" id="PR00884">
    <property type="entry name" value="RIBOSOMALHS6"/>
</dbReference>
<gene>
    <name evidence="2" type="ORF">MTY_1038</name>
</gene>
<dbReference type="InterPro" id="IPR029064">
    <property type="entry name" value="Ribosomal_eL30-like_sf"/>
</dbReference>
<dbReference type="InterPro" id="IPR004038">
    <property type="entry name" value="Ribosomal_eL8/eL30/eS12/Gad45"/>
</dbReference>
<dbReference type="AlphaFoldDB" id="A0A0S6UE68"/>
<evidence type="ECO:0000313" key="2">
    <source>
        <dbReference type="EMBL" id="GAF25702.1"/>
    </source>
</evidence>
<dbReference type="GO" id="GO:0005840">
    <property type="term" value="C:ribosome"/>
    <property type="evidence" value="ECO:0007669"/>
    <property type="project" value="UniProtKB-KW"/>
</dbReference>
<evidence type="ECO:0000259" key="1">
    <source>
        <dbReference type="Pfam" id="PF01248"/>
    </source>
</evidence>
<dbReference type="RefSeq" id="WP_011393943.1">
    <property type="nucleotide sequence ID" value="NZ_DF238840.1"/>
</dbReference>
<protein>
    <submittedName>
        <fullName evidence="2">Ribosomal protein HS6-type</fullName>
    </submittedName>
</protein>